<dbReference type="Gene3D" id="2.60.40.1120">
    <property type="entry name" value="Carboxypeptidase-like, regulatory domain"/>
    <property type="match status" value="2"/>
</dbReference>
<feature type="transmembrane region" description="Helical" evidence="6">
    <location>
        <begin position="72"/>
        <end position="90"/>
    </location>
</feature>
<dbReference type="Proteomes" id="UP000830115">
    <property type="component" value="Chromosome"/>
</dbReference>
<dbReference type="PANTHER" id="PTHR23501:SF197">
    <property type="entry name" value="COMD"/>
    <property type="match status" value="1"/>
</dbReference>
<feature type="domain" description="Major facilitator superfamily (MFS) profile" evidence="7">
    <location>
        <begin position="37"/>
        <end position="526"/>
    </location>
</feature>
<dbReference type="PROSITE" id="PS50850">
    <property type="entry name" value="MFS"/>
    <property type="match status" value="1"/>
</dbReference>
<feature type="transmembrane region" description="Helical" evidence="6">
    <location>
        <begin position="230"/>
        <end position="248"/>
    </location>
</feature>
<evidence type="ECO:0000256" key="5">
    <source>
        <dbReference type="SAM" id="MobiDB-lite"/>
    </source>
</evidence>
<dbReference type="Pfam" id="PF07690">
    <property type="entry name" value="MFS_1"/>
    <property type="match status" value="1"/>
</dbReference>
<feature type="region of interest" description="Disordered" evidence="5">
    <location>
        <begin position="567"/>
        <end position="602"/>
    </location>
</feature>
<dbReference type="InterPro" id="IPR036259">
    <property type="entry name" value="MFS_trans_sf"/>
</dbReference>
<dbReference type="Pfam" id="PF13620">
    <property type="entry name" value="CarboxypepD_reg"/>
    <property type="match status" value="3"/>
</dbReference>
<dbReference type="PRINTS" id="PR01036">
    <property type="entry name" value="TCRTETB"/>
</dbReference>
<feature type="transmembrane region" description="Helical" evidence="6">
    <location>
        <begin position="190"/>
        <end position="209"/>
    </location>
</feature>
<feature type="compositionally biased region" description="Low complexity" evidence="5">
    <location>
        <begin position="534"/>
        <end position="553"/>
    </location>
</feature>
<feature type="transmembrane region" description="Helical" evidence="6">
    <location>
        <begin position="254"/>
        <end position="275"/>
    </location>
</feature>
<keyword evidence="9" id="KW-1185">Reference proteome</keyword>
<protein>
    <submittedName>
        <fullName evidence="8">MFS transporter</fullName>
    </submittedName>
</protein>
<feature type="transmembrane region" description="Helical" evidence="6">
    <location>
        <begin position="503"/>
        <end position="521"/>
    </location>
</feature>
<dbReference type="Gene3D" id="1.20.1250.20">
    <property type="entry name" value="MFS general substrate transporter like domains"/>
    <property type="match status" value="1"/>
</dbReference>
<feature type="transmembrane region" description="Helical" evidence="6">
    <location>
        <begin position="102"/>
        <end position="120"/>
    </location>
</feature>
<keyword evidence="4 6" id="KW-0472">Membrane</keyword>
<evidence type="ECO:0000256" key="6">
    <source>
        <dbReference type="SAM" id="Phobius"/>
    </source>
</evidence>
<evidence type="ECO:0000313" key="8">
    <source>
        <dbReference type="EMBL" id="UQA94170.1"/>
    </source>
</evidence>
<dbReference type="SUPFAM" id="SSF49478">
    <property type="entry name" value="Cna protein B-type domain"/>
    <property type="match status" value="1"/>
</dbReference>
<evidence type="ECO:0000256" key="3">
    <source>
        <dbReference type="ARBA" id="ARBA00022989"/>
    </source>
</evidence>
<dbReference type="EMBL" id="CP086322">
    <property type="protein sequence ID" value="UQA94170.1"/>
    <property type="molecule type" value="Genomic_DNA"/>
</dbReference>
<keyword evidence="2 6" id="KW-0812">Transmembrane</keyword>
<feature type="transmembrane region" description="Helical" evidence="6">
    <location>
        <begin position="385"/>
        <end position="408"/>
    </location>
</feature>
<dbReference type="PANTHER" id="PTHR23501">
    <property type="entry name" value="MAJOR FACILITATOR SUPERFAMILY"/>
    <property type="match status" value="1"/>
</dbReference>
<dbReference type="InterPro" id="IPR013783">
    <property type="entry name" value="Ig-like_fold"/>
</dbReference>
<name>A0ABY4M8Z0_9ACTN</name>
<dbReference type="SUPFAM" id="SSF103473">
    <property type="entry name" value="MFS general substrate transporter"/>
    <property type="match status" value="1"/>
</dbReference>
<proteinExistence type="predicted"/>
<dbReference type="InterPro" id="IPR008969">
    <property type="entry name" value="CarboxyPept-like_regulatory"/>
</dbReference>
<dbReference type="Gene3D" id="2.60.40.10">
    <property type="entry name" value="Immunoglobulins"/>
    <property type="match status" value="1"/>
</dbReference>
<dbReference type="Gene3D" id="1.20.1720.10">
    <property type="entry name" value="Multidrug resistance protein D"/>
    <property type="match status" value="1"/>
</dbReference>
<sequence>MATTTPAGVRGGHAKHGGGGHSASSGAPMTHRQIMEALSGLLLGMFVAILSSTIVSNALPEIIHDLEGGQSAYTWVVTAALLSMTASTPLWGKLSDLFSKKLLVQFALLIYVAGSVVAGLSQNTGMLIACRVVQGIGVGGLSALAQIVMAAMISPRERGRYSGYLGAVFAVATVGGPLLGGVITDTSWLGWRWCFYVGVPFAVIALIVLQKTLKLPVVKREGVKVDWAGAFFISAAVSLLLVWVTLAGDKYAWWSWQTGAMVGGSVVLGMIFVLVEARAKEPIIPLRLFRNKTITLASMSSMFVGIAMFTGTVFFSQYFQLARGESPTMSGVLTIPMIGGLFISSTVSGQIITKTGKWKAWLVSGGALVTAGLGLLGTIRYDTEYWQVAIFMALMGLGIGMMMQNLVLCTQNQVAPEDLGSASSVVTFFRSLGGAVGVSALGAVLANRVTHYVKDGLTELGPQAAKAAAQAGGNSGGIPDLDALPAPLRTVMETAYGHGVGDVFLYAAPCALLAFLFTLCIKEVALKTRGGLAQSGESQSGAGASGAGQSSEAVNGAEAMAPVNAPTAATASTDGEQSEPALVGAPAAPVPDSYDDGAHTPSWAQPAAATVAQPLAAYASAGGGDAAPSGPSVHGFVRNGEGSPVPRSAVTLISLSGRQLGRAVSGANGSYALNAPGAGSYVLIAAADGHQPQASTVVVGEQPLGYDILLSGTSGLAGQVRSAPTGAPVDGAMVVVTDVRGEVLATGKTGAEGYFAFDELATGTFTVAVNAADFRPAALPVEVGGQGTTHVEVELLSGARVQGVVRAGAHRRPLPDARVTLVDAAGNVVATSTTGEDGAYAFTDLDAGDYTVIASGYPPAASGLTVDARGVDGHDVELAHPED</sequence>
<feature type="transmembrane region" description="Helical" evidence="6">
    <location>
        <begin position="164"/>
        <end position="184"/>
    </location>
</feature>
<dbReference type="SUPFAM" id="SSF49464">
    <property type="entry name" value="Carboxypeptidase regulatory domain-like"/>
    <property type="match status" value="2"/>
</dbReference>
<comment type="subcellular location">
    <subcellularLocation>
        <location evidence="1">Cell membrane</location>
        <topology evidence="1">Multi-pass membrane protein</topology>
    </subcellularLocation>
</comment>
<evidence type="ECO:0000256" key="4">
    <source>
        <dbReference type="ARBA" id="ARBA00023136"/>
    </source>
</evidence>
<reference evidence="8" key="1">
    <citation type="submission" date="2021-10" db="EMBL/GenBank/DDBJ databases">
        <title>Streptomyces nigrumlapis sp.nov.,an antimicrobial producing actinobacterium isolated from Black Gobi rocks.</title>
        <authorList>
            <person name="Wen Y."/>
            <person name="Zhang W."/>
            <person name="Liu X.G."/>
        </authorList>
    </citation>
    <scope>NUCLEOTIDE SEQUENCE</scope>
    <source>
        <strain evidence="8">ST13-2-2</strain>
    </source>
</reference>
<feature type="region of interest" description="Disordered" evidence="5">
    <location>
        <begin position="620"/>
        <end position="641"/>
    </location>
</feature>
<keyword evidence="3 6" id="KW-1133">Transmembrane helix</keyword>
<evidence type="ECO:0000259" key="7">
    <source>
        <dbReference type="PROSITE" id="PS50850"/>
    </source>
</evidence>
<evidence type="ECO:0000256" key="1">
    <source>
        <dbReference type="ARBA" id="ARBA00004651"/>
    </source>
</evidence>
<evidence type="ECO:0000313" key="9">
    <source>
        <dbReference type="Proteomes" id="UP000830115"/>
    </source>
</evidence>
<dbReference type="RefSeq" id="WP_248865048.1">
    <property type="nucleotide sequence ID" value="NZ_CP086322.1"/>
</dbReference>
<feature type="region of interest" description="Disordered" evidence="5">
    <location>
        <begin position="1"/>
        <end position="27"/>
    </location>
</feature>
<dbReference type="InterPro" id="IPR011701">
    <property type="entry name" value="MFS"/>
</dbReference>
<organism evidence="8 9">
    <name type="scientific">Streptomyces halobius</name>
    <dbReference type="NCBI Taxonomy" id="2879846"/>
    <lineage>
        <taxon>Bacteria</taxon>
        <taxon>Bacillati</taxon>
        <taxon>Actinomycetota</taxon>
        <taxon>Actinomycetes</taxon>
        <taxon>Kitasatosporales</taxon>
        <taxon>Streptomycetaceae</taxon>
        <taxon>Streptomyces</taxon>
    </lineage>
</organism>
<feature type="compositionally biased region" description="Low complexity" evidence="5">
    <location>
        <begin position="580"/>
        <end position="591"/>
    </location>
</feature>
<gene>
    <name evidence="8" type="ORF">K9S39_21910</name>
</gene>
<feature type="compositionally biased region" description="Low complexity" evidence="5">
    <location>
        <begin position="620"/>
        <end position="632"/>
    </location>
</feature>
<feature type="transmembrane region" description="Helical" evidence="6">
    <location>
        <begin position="38"/>
        <end position="60"/>
    </location>
</feature>
<feature type="transmembrane region" description="Helical" evidence="6">
    <location>
        <begin position="331"/>
        <end position="353"/>
    </location>
</feature>
<feature type="transmembrane region" description="Helical" evidence="6">
    <location>
        <begin position="132"/>
        <end position="152"/>
    </location>
</feature>
<feature type="transmembrane region" description="Helical" evidence="6">
    <location>
        <begin position="296"/>
        <end position="319"/>
    </location>
</feature>
<dbReference type="CDD" id="cd17502">
    <property type="entry name" value="MFS_Azr1_MDR_like"/>
    <property type="match status" value="1"/>
</dbReference>
<evidence type="ECO:0000256" key="2">
    <source>
        <dbReference type="ARBA" id="ARBA00022692"/>
    </source>
</evidence>
<dbReference type="InterPro" id="IPR020846">
    <property type="entry name" value="MFS_dom"/>
</dbReference>
<feature type="region of interest" description="Disordered" evidence="5">
    <location>
        <begin position="533"/>
        <end position="555"/>
    </location>
</feature>
<accession>A0ABY4M8Z0</accession>
<feature type="transmembrane region" description="Helical" evidence="6">
    <location>
        <begin position="360"/>
        <end position="379"/>
    </location>
</feature>